<dbReference type="EMBL" id="BKCJ010000801">
    <property type="protein sequence ID" value="GEU36357.1"/>
    <property type="molecule type" value="Genomic_DNA"/>
</dbReference>
<sequence>MGSRFNLLEHSDNGYSSRARFWRNHAPHYQRADKGARRIIEFAGLEFKMLAIVKLYDQMTDSKDHLSQFSSTANFGEWPMPIWCRMFQQTFDGNARGGLSIFQRVELTNGRNSGNSSLPASLGNCDAVSRLREKFLKPLRCRVVFLSVSSPYESRSGDLTPSGKILTLSPDTVTTSHLIDGLPYGGIDIVIKDLDLEPKIDAMMRDFLKGVVFLLDEWMIDKRICVICVFEDERNGEEYVESENSSSIYRLILG</sequence>
<name>A0A6L2JIF3_TANCI</name>
<protein>
    <submittedName>
        <fullName evidence="1">Uncharacterized protein</fullName>
    </submittedName>
</protein>
<proteinExistence type="predicted"/>
<accession>A0A6L2JIF3</accession>
<evidence type="ECO:0000313" key="1">
    <source>
        <dbReference type="EMBL" id="GEU36357.1"/>
    </source>
</evidence>
<gene>
    <name evidence="1" type="ORF">Tci_008335</name>
</gene>
<reference evidence="1" key="1">
    <citation type="journal article" date="2019" name="Sci. Rep.">
        <title>Draft genome of Tanacetum cinerariifolium, the natural source of mosquito coil.</title>
        <authorList>
            <person name="Yamashiro T."/>
            <person name="Shiraishi A."/>
            <person name="Satake H."/>
            <person name="Nakayama K."/>
        </authorList>
    </citation>
    <scope>NUCLEOTIDE SEQUENCE</scope>
</reference>
<dbReference type="AlphaFoldDB" id="A0A6L2JIF3"/>
<organism evidence="1">
    <name type="scientific">Tanacetum cinerariifolium</name>
    <name type="common">Dalmatian daisy</name>
    <name type="synonym">Chrysanthemum cinerariifolium</name>
    <dbReference type="NCBI Taxonomy" id="118510"/>
    <lineage>
        <taxon>Eukaryota</taxon>
        <taxon>Viridiplantae</taxon>
        <taxon>Streptophyta</taxon>
        <taxon>Embryophyta</taxon>
        <taxon>Tracheophyta</taxon>
        <taxon>Spermatophyta</taxon>
        <taxon>Magnoliopsida</taxon>
        <taxon>eudicotyledons</taxon>
        <taxon>Gunneridae</taxon>
        <taxon>Pentapetalae</taxon>
        <taxon>asterids</taxon>
        <taxon>campanulids</taxon>
        <taxon>Asterales</taxon>
        <taxon>Asteraceae</taxon>
        <taxon>Asteroideae</taxon>
        <taxon>Anthemideae</taxon>
        <taxon>Anthemidinae</taxon>
        <taxon>Tanacetum</taxon>
    </lineage>
</organism>
<comment type="caution">
    <text evidence="1">The sequence shown here is derived from an EMBL/GenBank/DDBJ whole genome shotgun (WGS) entry which is preliminary data.</text>
</comment>